<evidence type="ECO:0000313" key="9">
    <source>
        <dbReference type="EMBL" id="KJA18267.1"/>
    </source>
</evidence>
<keyword evidence="3 6" id="KW-0694">RNA-binding</keyword>
<feature type="compositionally biased region" description="Acidic residues" evidence="7">
    <location>
        <begin position="219"/>
        <end position="234"/>
    </location>
</feature>
<dbReference type="Gene3D" id="3.10.290.10">
    <property type="entry name" value="RNA-binding S4 domain"/>
    <property type="match status" value="1"/>
</dbReference>
<dbReference type="Proteomes" id="UP000054270">
    <property type="component" value="Unassembled WGS sequence"/>
</dbReference>
<dbReference type="PROSITE" id="PS50889">
    <property type="entry name" value="S4"/>
    <property type="match status" value="1"/>
</dbReference>
<reference evidence="10" key="1">
    <citation type="submission" date="2014-04" db="EMBL/GenBank/DDBJ databases">
        <title>Evolutionary Origins and Diversification of the Mycorrhizal Mutualists.</title>
        <authorList>
            <consortium name="DOE Joint Genome Institute"/>
            <consortium name="Mycorrhizal Genomics Consortium"/>
            <person name="Kohler A."/>
            <person name="Kuo A."/>
            <person name="Nagy L.G."/>
            <person name="Floudas D."/>
            <person name="Copeland A."/>
            <person name="Barry K.W."/>
            <person name="Cichocki N."/>
            <person name="Veneault-Fourrey C."/>
            <person name="LaButti K."/>
            <person name="Lindquist E.A."/>
            <person name="Lipzen A."/>
            <person name="Lundell T."/>
            <person name="Morin E."/>
            <person name="Murat C."/>
            <person name="Riley R."/>
            <person name="Ohm R."/>
            <person name="Sun H."/>
            <person name="Tunlid A."/>
            <person name="Henrissat B."/>
            <person name="Grigoriev I.V."/>
            <person name="Hibbett D.S."/>
            <person name="Martin F."/>
        </authorList>
    </citation>
    <scope>NUCLEOTIDE SEQUENCE [LARGE SCALE GENOMIC DNA]</scope>
    <source>
        <strain evidence="10">FD-334 SS-4</strain>
    </source>
</reference>
<dbReference type="Pfam" id="PF01479">
    <property type="entry name" value="S4"/>
    <property type="match status" value="1"/>
</dbReference>
<accession>A0A0D2KUG0</accession>
<dbReference type="InterPro" id="IPR002942">
    <property type="entry name" value="S4_RNA-bd"/>
</dbReference>
<dbReference type="GO" id="GO:0019843">
    <property type="term" value="F:rRNA binding"/>
    <property type="evidence" value="ECO:0007669"/>
    <property type="project" value="UniProtKB-KW"/>
</dbReference>
<dbReference type="PROSITE" id="PS00632">
    <property type="entry name" value="RIBOSOMAL_S4"/>
    <property type="match status" value="1"/>
</dbReference>
<evidence type="ECO:0000313" key="10">
    <source>
        <dbReference type="Proteomes" id="UP000054270"/>
    </source>
</evidence>
<dbReference type="OrthoDB" id="3356781at2759"/>
<dbReference type="PANTHER" id="PTHR11831:SF4">
    <property type="entry name" value="SMALL RIBOSOMAL SUBUNIT PROTEIN US4M"/>
    <property type="match status" value="1"/>
</dbReference>
<dbReference type="STRING" id="945553.A0A0D2KUG0"/>
<keyword evidence="4" id="KW-0689">Ribosomal protein</keyword>
<feature type="region of interest" description="Disordered" evidence="7">
    <location>
        <begin position="196"/>
        <end position="239"/>
    </location>
</feature>
<evidence type="ECO:0000256" key="3">
    <source>
        <dbReference type="ARBA" id="ARBA00022884"/>
    </source>
</evidence>
<sequence length="401" mass="46825">MRNNNVLNLRRSLPCMSWSPKNLYNLWKRTVGPKAHELTFRLSNQHTVYQERWKSKAAVRAYHGDFIPEKVFKRWYLPQTIPDVRPRRAVFAGDDKLDLEEFAKRKLQAKEKEKELEDEIAQKGMAPVGSLMFTEVERRLDVFVFRCCFAHSVYEARRLIIHGYVKLNGSTHSRANTRLAPGDMVSVDPNAMRFFKEPHGPYDDVNAPDSVRKPKKEEEESPVEQAEAEVEPEPEPPKRATNLTPFYLPQYASPWLHIPAYIEVSFKTCSAVYVRHPTARPGYSEIPTPYDADGALMRFAWEWYMQRRPRMRSQSQLARMPEDRVLTVAQALHRDWTRTLDPGWTLTPHKESEAGKAALEARREQRKNDAIEKRRALERKQRLWGWKQQVLAREAAPHIPT</sequence>
<evidence type="ECO:0000256" key="5">
    <source>
        <dbReference type="ARBA" id="ARBA00023274"/>
    </source>
</evidence>
<keyword evidence="2 6" id="KW-0699">rRNA-binding</keyword>
<dbReference type="PANTHER" id="PTHR11831">
    <property type="entry name" value="30S 40S RIBOSOMAL PROTEIN"/>
    <property type="match status" value="1"/>
</dbReference>
<dbReference type="EMBL" id="KN817591">
    <property type="protein sequence ID" value="KJA18267.1"/>
    <property type="molecule type" value="Genomic_DNA"/>
</dbReference>
<dbReference type="GO" id="GO:0003735">
    <property type="term" value="F:structural constituent of ribosome"/>
    <property type="evidence" value="ECO:0007669"/>
    <property type="project" value="TreeGrafter"/>
</dbReference>
<evidence type="ECO:0000256" key="4">
    <source>
        <dbReference type="ARBA" id="ARBA00022980"/>
    </source>
</evidence>
<proteinExistence type="inferred from homology"/>
<dbReference type="SUPFAM" id="SSF55174">
    <property type="entry name" value="Alpha-L RNA-binding motif"/>
    <property type="match status" value="1"/>
</dbReference>
<dbReference type="InterPro" id="IPR018079">
    <property type="entry name" value="Ribosomal_uS4_CS"/>
</dbReference>
<dbReference type="InterPro" id="IPR022801">
    <property type="entry name" value="Ribosomal_uS4"/>
</dbReference>
<name>A0A0D2KUG0_HYPSF</name>
<dbReference type="CDD" id="cd00165">
    <property type="entry name" value="S4"/>
    <property type="match status" value="1"/>
</dbReference>
<dbReference type="InterPro" id="IPR036986">
    <property type="entry name" value="S4_RNA-bd_sf"/>
</dbReference>
<evidence type="ECO:0000256" key="7">
    <source>
        <dbReference type="SAM" id="MobiDB-lite"/>
    </source>
</evidence>
<evidence type="ECO:0000256" key="1">
    <source>
        <dbReference type="ARBA" id="ARBA00007465"/>
    </source>
</evidence>
<gene>
    <name evidence="9" type="ORF">HYPSUDRAFT_45445</name>
</gene>
<keyword evidence="10" id="KW-1185">Reference proteome</keyword>
<feature type="domain" description="RNA-binding S4" evidence="8">
    <location>
        <begin position="138"/>
        <end position="206"/>
    </location>
</feature>
<protein>
    <recommendedName>
        <fullName evidence="8">RNA-binding S4 domain-containing protein</fullName>
    </recommendedName>
</protein>
<dbReference type="GO" id="GO:0005763">
    <property type="term" value="C:mitochondrial small ribosomal subunit"/>
    <property type="evidence" value="ECO:0007669"/>
    <property type="project" value="TreeGrafter"/>
</dbReference>
<evidence type="ECO:0000259" key="8">
    <source>
        <dbReference type="SMART" id="SM00363"/>
    </source>
</evidence>
<dbReference type="GO" id="GO:0042274">
    <property type="term" value="P:ribosomal small subunit biogenesis"/>
    <property type="evidence" value="ECO:0007669"/>
    <property type="project" value="TreeGrafter"/>
</dbReference>
<dbReference type="OMA" id="GDMFQVE"/>
<organism evidence="9 10">
    <name type="scientific">Hypholoma sublateritium (strain FD-334 SS-4)</name>
    <dbReference type="NCBI Taxonomy" id="945553"/>
    <lineage>
        <taxon>Eukaryota</taxon>
        <taxon>Fungi</taxon>
        <taxon>Dikarya</taxon>
        <taxon>Basidiomycota</taxon>
        <taxon>Agaricomycotina</taxon>
        <taxon>Agaricomycetes</taxon>
        <taxon>Agaricomycetidae</taxon>
        <taxon>Agaricales</taxon>
        <taxon>Agaricineae</taxon>
        <taxon>Strophariaceae</taxon>
        <taxon>Hypholoma</taxon>
    </lineage>
</organism>
<evidence type="ECO:0000256" key="6">
    <source>
        <dbReference type="PROSITE-ProRule" id="PRU00182"/>
    </source>
</evidence>
<evidence type="ECO:0000256" key="2">
    <source>
        <dbReference type="ARBA" id="ARBA00022730"/>
    </source>
</evidence>
<dbReference type="AlphaFoldDB" id="A0A0D2KUG0"/>
<comment type="similarity">
    <text evidence="1">Belongs to the universal ribosomal protein uS4 family.</text>
</comment>
<dbReference type="SMART" id="SM00363">
    <property type="entry name" value="S4"/>
    <property type="match status" value="1"/>
</dbReference>
<keyword evidence="5" id="KW-0687">Ribonucleoprotein</keyword>